<dbReference type="Gene3D" id="3.40.50.720">
    <property type="entry name" value="NAD(P)-binding Rossmann-like Domain"/>
    <property type="match status" value="1"/>
</dbReference>
<dbReference type="EMBL" id="JASJQH010000173">
    <property type="protein sequence ID" value="KAK9766257.1"/>
    <property type="molecule type" value="Genomic_DNA"/>
</dbReference>
<dbReference type="PANTHER" id="PTHR11133:SF23">
    <property type="entry name" value="SACCHAROPINE DEHYDROGENASE [NAD(+), L-LYSINE-FORMING]"/>
    <property type="match status" value="1"/>
</dbReference>
<dbReference type="InterPro" id="IPR007886">
    <property type="entry name" value="AlaDH/PNT_N"/>
</dbReference>
<name>A0ABR2WXK7_9FUNG</name>
<accession>A0ABR2WXK7</accession>
<evidence type="ECO:0000313" key="5">
    <source>
        <dbReference type="Proteomes" id="UP001479436"/>
    </source>
</evidence>
<organism evidence="4 5">
    <name type="scientific">Basidiobolus ranarum</name>
    <dbReference type="NCBI Taxonomy" id="34480"/>
    <lineage>
        <taxon>Eukaryota</taxon>
        <taxon>Fungi</taxon>
        <taxon>Fungi incertae sedis</taxon>
        <taxon>Zoopagomycota</taxon>
        <taxon>Entomophthoromycotina</taxon>
        <taxon>Basidiobolomycetes</taxon>
        <taxon>Basidiobolales</taxon>
        <taxon>Basidiobolaceae</taxon>
        <taxon>Basidiobolus</taxon>
    </lineage>
</organism>
<reference evidence="4 5" key="1">
    <citation type="submission" date="2023-04" db="EMBL/GenBank/DDBJ databases">
        <title>Genome of Basidiobolus ranarum AG-B5.</title>
        <authorList>
            <person name="Stajich J.E."/>
            <person name="Carter-House D."/>
            <person name="Gryganskyi A."/>
        </authorList>
    </citation>
    <scope>NUCLEOTIDE SEQUENCE [LARGE SCALE GENOMIC DNA]</scope>
    <source>
        <strain evidence="4 5">AG-B5</strain>
    </source>
</reference>
<gene>
    <name evidence="4" type="primary">LYS1_2</name>
    <name evidence="4" type="ORF">K7432_004800</name>
</gene>
<evidence type="ECO:0000259" key="3">
    <source>
        <dbReference type="Pfam" id="PF05222"/>
    </source>
</evidence>
<dbReference type="InterPro" id="IPR051168">
    <property type="entry name" value="AASS"/>
</dbReference>
<keyword evidence="1" id="KW-0560">Oxidoreductase</keyword>
<evidence type="ECO:0000256" key="1">
    <source>
        <dbReference type="ARBA" id="ARBA00023002"/>
    </source>
</evidence>
<dbReference type="Proteomes" id="UP001479436">
    <property type="component" value="Unassembled WGS sequence"/>
</dbReference>
<dbReference type="Pfam" id="PF05222">
    <property type="entry name" value="AlaDh_PNT_N"/>
    <property type="match status" value="1"/>
</dbReference>
<evidence type="ECO:0000256" key="2">
    <source>
        <dbReference type="ARBA" id="ARBA00023154"/>
    </source>
</evidence>
<keyword evidence="2" id="KW-0457">Lysine biosynthesis</keyword>
<dbReference type="PANTHER" id="PTHR11133">
    <property type="entry name" value="SACCHAROPINE DEHYDROGENASE"/>
    <property type="match status" value="1"/>
</dbReference>
<feature type="domain" description="Alanine dehydrogenase/pyridine nucleotide transhydrogenase N-terminal" evidence="3">
    <location>
        <begin position="12"/>
        <end position="99"/>
    </location>
</feature>
<dbReference type="SUPFAM" id="SSF52283">
    <property type="entry name" value="Formate/glycerate dehydrogenase catalytic domain-like"/>
    <property type="match status" value="1"/>
</dbReference>
<evidence type="ECO:0000313" key="4">
    <source>
        <dbReference type="EMBL" id="KAK9766257.1"/>
    </source>
</evidence>
<comment type="caution">
    <text evidence="4">The sequence shown here is derived from an EMBL/GenBank/DDBJ whole genome shotgun (WGS) entry which is preliminary data.</text>
</comment>
<protein>
    <submittedName>
        <fullName evidence="4">Saccharopine dehydrogenase</fullName>
    </submittedName>
</protein>
<keyword evidence="5" id="KW-1185">Reference proteome</keyword>
<sequence>MSVHLWVREETNAGRTIVTGGLWKNAPKGAYIIGLKEPPEGTTPLEHTHIFFAHCFKNQGGWKDILGIVVAGNGTILDLEFLNDVKGRRVAAFGFHAGFTGTAIGLDVWCQQLIQPNTPLAHVKPYPNENDLITYTKERLATASAKNGGKLLKVMVIGALRGCVVRGLWIMISRQESLKRISYNGI</sequence>
<proteinExistence type="predicted"/>
<keyword evidence="2" id="KW-0028">Amino-acid biosynthesis</keyword>